<keyword evidence="1" id="KW-0472">Membrane</keyword>
<dbReference type="EMBL" id="OZ034819">
    <property type="protein sequence ID" value="CAL1392660.1"/>
    <property type="molecule type" value="Genomic_DNA"/>
</dbReference>
<dbReference type="Proteomes" id="UP001497516">
    <property type="component" value="Chromosome 6"/>
</dbReference>
<sequence length="157" mass="17009">MVKLVAMGNGRVVVVAAIWVRLFLLACMTQLSMSSSRTMYQWLQQQKQQQRCSNISDCKYFVYSSDAQGSSSSSCCRYGQCIGGRCGCSSSNTATASGAAIHSQRMFGAATLTSDDTNYEGCNKGGHCGEDADCAKQCPKGYRRRVTCSCGQCWCGY</sequence>
<evidence type="ECO:0000313" key="3">
    <source>
        <dbReference type="Proteomes" id="UP001497516"/>
    </source>
</evidence>
<accession>A0AAV2F592</accession>
<evidence type="ECO:0000256" key="1">
    <source>
        <dbReference type="SAM" id="Phobius"/>
    </source>
</evidence>
<reference evidence="2 3" key="1">
    <citation type="submission" date="2024-04" db="EMBL/GenBank/DDBJ databases">
        <authorList>
            <person name="Fracassetti M."/>
        </authorList>
    </citation>
    <scope>NUCLEOTIDE SEQUENCE [LARGE SCALE GENOMIC DNA]</scope>
</reference>
<proteinExistence type="predicted"/>
<organism evidence="2 3">
    <name type="scientific">Linum trigynum</name>
    <dbReference type="NCBI Taxonomy" id="586398"/>
    <lineage>
        <taxon>Eukaryota</taxon>
        <taxon>Viridiplantae</taxon>
        <taxon>Streptophyta</taxon>
        <taxon>Embryophyta</taxon>
        <taxon>Tracheophyta</taxon>
        <taxon>Spermatophyta</taxon>
        <taxon>Magnoliopsida</taxon>
        <taxon>eudicotyledons</taxon>
        <taxon>Gunneridae</taxon>
        <taxon>Pentapetalae</taxon>
        <taxon>rosids</taxon>
        <taxon>fabids</taxon>
        <taxon>Malpighiales</taxon>
        <taxon>Linaceae</taxon>
        <taxon>Linum</taxon>
    </lineage>
</organism>
<evidence type="ECO:0000313" key="2">
    <source>
        <dbReference type="EMBL" id="CAL1392660.1"/>
    </source>
</evidence>
<protein>
    <submittedName>
        <fullName evidence="2">Uncharacterized protein</fullName>
    </submittedName>
</protein>
<gene>
    <name evidence="2" type="ORF">LTRI10_LOCUS33288</name>
</gene>
<keyword evidence="3" id="KW-1185">Reference proteome</keyword>
<feature type="transmembrane region" description="Helical" evidence="1">
    <location>
        <begin position="12"/>
        <end position="31"/>
    </location>
</feature>
<name>A0AAV2F592_9ROSI</name>
<keyword evidence="1" id="KW-0812">Transmembrane</keyword>
<keyword evidence="1" id="KW-1133">Transmembrane helix</keyword>
<dbReference type="AlphaFoldDB" id="A0AAV2F592"/>